<dbReference type="Pfam" id="PF12277">
    <property type="entry name" value="DUF3618"/>
    <property type="match status" value="1"/>
</dbReference>
<gene>
    <name evidence="2" type="ORF">GCM10022256_18450</name>
</gene>
<evidence type="ECO:0000313" key="3">
    <source>
        <dbReference type="Proteomes" id="UP001501594"/>
    </source>
</evidence>
<sequence length="192" mass="19921">MSTADDRRTPDQIRAEIDATRGDLGYNVDALADKVNPHQIAQRQADKVKSRFSSAKESVMGTVHDQKASAGSGVDSARDAGHQAVAKAKGNPLAVGLIAFGAGWLVSTLIPSSDAEQDLAGQVKEKAAPLVDEAKSVAQDVGQNLKGPAQDAVAQVKETAQSAAGEVKDTAQSRASDVKDSAQQSSDTVRNS</sequence>
<accession>A0ABP8E212</accession>
<dbReference type="EMBL" id="BAABAU010000001">
    <property type="protein sequence ID" value="GAA4266233.1"/>
    <property type="molecule type" value="Genomic_DNA"/>
</dbReference>
<proteinExistence type="predicted"/>
<feature type="compositionally biased region" description="Polar residues" evidence="1">
    <location>
        <begin position="181"/>
        <end position="192"/>
    </location>
</feature>
<feature type="compositionally biased region" description="Basic and acidic residues" evidence="1">
    <location>
        <begin position="166"/>
        <end position="180"/>
    </location>
</feature>
<dbReference type="Proteomes" id="UP001501594">
    <property type="component" value="Unassembled WGS sequence"/>
</dbReference>
<organism evidence="2 3">
    <name type="scientific">Frondihabitans peucedani</name>
    <dbReference type="NCBI Taxonomy" id="598626"/>
    <lineage>
        <taxon>Bacteria</taxon>
        <taxon>Bacillati</taxon>
        <taxon>Actinomycetota</taxon>
        <taxon>Actinomycetes</taxon>
        <taxon>Micrococcales</taxon>
        <taxon>Microbacteriaceae</taxon>
        <taxon>Frondihabitans</taxon>
    </lineage>
</organism>
<feature type="region of interest" description="Disordered" evidence="1">
    <location>
        <begin position="141"/>
        <end position="192"/>
    </location>
</feature>
<evidence type="ECO:0000313" key="2">
    <source>
        <dbReference type="EMBL" id="GAA4266233.1"/>
    </source>
</evidence>
<evidence type="ECO:0000256" key="1">
    <source>
        <dbReference type="SAM" id="MobiDB-lite"/>
    </source>
</evidence>
<reference evidence="3" key="1">
    <citation type="journal article" date="2019" name="Int. J. Syst. Evol. Microbiol.">
        <title>The Global Catalogue of Microorganisms (GCM) 10K type strain sequencing project: providing services to taxonomists for standard genome sequencing and annotation.</title>
        <authorList>
            <consortium name="The Broad Institute Genomics Platform"/>
            <consortium name="The Broad Institute Genome Sequencing Center for Infectious Disease"/>
            <person name="Wu L."/>
            <person name="Ma J."/>
        </authorList>
    </citation>
    <scope>NUCLEOTIDE SEQUENCE [LARGE SCALE GENOMIC DNA]</scope>
    <source>
        <strain evidence="3">JCM 17442</strain>
    </source>
</reference>
<dbReference type="Gene3D" id="1.20.120.20">
    <property type="entry name" value="Apolipoprotein"/>
    <property type="match status" value="1"/>
</dbReference>
<comment type="caution">
    <text evidence="2">The sequence shown here is derived from an EMBL/GenBank/DDBJ whole genome shotgun (WGS) entry which is preliminary data.</text>
</comment>
<keyword evidence="3" id="KW-1185">Reference proteome</keyword>
<dbReference type="RefSeq" id="WP_344795272.1">
    <property type="nucleotide sequence ID" value="NZ_BAABAU010000001.1"/>
</dbReference>
<dbReference type="InterPro" id="IPR022062">
    <property type="entry name" value="DUF3618"/>
</dbReference>
<name>A0ABP8E212_9MICO</name>
<protein>
    <submittedName>
        <fullName evidence="2">DUF3618 domain-containing protein</fullName>
    </submittedName>
</protein>